<comment type="subcellular location">
    <subcellularLocation>
        <location evidence="1">Membrane</location>
        <topology evidence="1">Multi-pass membrane protein</topology>
    </subcellularLocation>
</comment>
<comment type="pathway">
    <text evidence="2">Quinol/quinone metabolism; menaquinone biosynthesis.</text>
</comment>
<gene>
    <name evidence="9" type="ORF">P5F74_15315</name>
</gene>
<proteinExistence type="predicted"/>
<evidence type="ECO:0000256" key="5">
    <source>
        <dbReference type="ARBA" id="ARBA00022692"/>
    </source>
</evidence>
<keyword evidence="4" id="KW-0808">Transferase</keyword>
<evidence type="ECO:0000313" key="9">
    <source>
        <dbReference type="EMBL" id="MED4129503.1"/>
    </source>
</evidence>
<dbReference type="InterPro" id="IPR044878">
    <property type="entry name" value="UbiA_sf"/>
</dbReference>
<feature type="transmembrane region" description="Helical" evidence="8">
    <location>
        <begin position="181"/>
        <end position="204"/>
    </location>
</feature>
<evidence type="ECO:0000256" key="1">
    <source>
        <dbReference type="ARBA" id="ARBA00004141"/>
    </source>
</evidence>
<dbReference type="Proteomes" id="UP001341820">
    <property type="component" value="Unassembled WGS sequence"/>
</dbReference>
<dbReference type="PANTHER" id="PTHR13929:SF0">
    <property type="entry name" value="UBIA PRENYLTRANSFERASE DOMAIN-CONTAINING PROTEIN 1"/>
    <property type="match status" value="1"/>
</dbReference>
<evidence type="ECO:0000256" key="6">
    <source>
        <dbReference type="ARBA" id="ARBA00022989"/>
    </source>
</evidence>
<keyword evidence="7 8" id="KW-0472">Membrane</keyword>
<protein>
    <submittedName>
        <fullName evidence="9">Prenyltransferase</fullName>
    </submittedName>
</protein>
<dbReference type="CDD" id="cd13962">
    <property type="entry name" value="PT_UbiA_UBIAD1"/>
    <property type="match status" value="1"/>
</dbReference>
<evidence type="ECO:0000256" key="2">
    <source>
        <dbReference type="ARBA" id="ARBA00004863"/>
    </source>
</evidence>
<feature type="transmembrane region" description="Helical" evidence="8">
    <location>
        <begin position="100"/>
        <end position="120"/>
    </location>
</feature>
<feature type="transmembrane region" description="Helical" evidence="8">
    <location>
        <begin position="157"/>
        <end position="175"/>
    </location>
</feature>
<evidence type="ECO:0000256" key="3">
    <source>
        <dbReference type="ARBA" id="ARBA00022428"/>
    </source>
</evidence>
<comment type="caution">
    <text evidence="9">The sequence shown here is derived from an EMBL/GenBank/DDBJ whole genome shotgun (WGS) entry which is preliminary data.</text>
</comment>
<evidence type="ECO:0000256" key="8">
    <source>
        <dbReference type="SAM" id="Phobius"/>
    </source>
</evidence>
<dbReference type="RefSeq" id="WP_246117154.1">
    <property type="nucleotide sequence ID" value="NZ_CP042163.1"/>
</dbReference>
<dbReference type="EMBL" id="JAROAS010000036">
    <property type="protein sequence ID" value="MED4129503.1"/>
    <property type="molecule type" value="Genomic_DNA"/>
</dbReference>
<evidence type="ECO:0000256" key="7">
    <source>
        <dbReference type="ARBA" id="ARBA00023136"/>
    </source>
</evidence>
<dbReference type="Pfam" id="PF01040">
    <property type="entry name" value="UbiA"/>
    <property type="match status" value="1"/>
</dbReference>
<keyword evidence="3" id="KW-0474">Menaquinone biosynthesis</keyword>
<feature type="transmembrane region" description="Helical" evidence="8">
    <location>
        <begin position="40"/>
        <end position="59"/>
    </location>
</feature>
<keyword evidence="10" id="KW-1185">Reference proteome</keyword>
<reference evidence="9 10" key="1">
    <citation type="submission" date="2023-03" db="EMBL/GenBank/DDBJ databases">
        <title>Bacillus Genome Sequencing.</title>
        <authorList>
            <person name="Dunlap C."/>
        </authorList>
    </citation>
    <scope>NUCLEOTIDE SEQUENCE [LARGE SCALE GENOMIC DNA]</scope>
    <source>
        <strain evidence="9 10">B-4107</strain>
    </source>
</reference>
<evidence type="ECO:0000313" key="10">
    <source>
        <dbReference type="Proteomes" id="UP001341820"/>
    </source>
</evidence>
<keyword evidence="6 8" id="KW-1133">Transmembrane helix</keyword>
<dbReference type="PIRSF" id="PIRSF005355">
    <property type="entry name" value="UBIAD1"/>
    <property type="match status" value="1"/>
</dbReference>
<feature type="transmembrane region" description="Helical" evidence="8">
    <location>
        <begin position="126"/>
        <end position="145"/>
    </location>
</feature>
<keyword evidence="5 8" id="KW-0812">Transmembrane</keyword>
<sequence>MNNIQTLTFWLKAARAQVLPVMILPVMIGSVAAYAWDGIFHLFFFLLTLIGALAAHLFSNMINDLWDFRNGVDTQAEKSEESISTNSRLLANGKVSEGQFTFVTWALFVIAFVSGLLLAILRGWELLLFAIAGGLIAYFYVAPPLKFGYRGKGYSEIAIFLAFGVLPITGSYFVMTRSLPLEVFLLSIPVGLLTTLILFNHHFLHWRADQEAGKKTLVVLWGEKDGLIFSKSLAALAFLSIPLLSVIRVLPWYAIVALFAAIPLASVYRKLGPTNKSPVYGQLMGASLKATTRTGIVIIGSLLIYGLI</sequence>
<feature type="transmembrane region" description="Helical" evidence="8">
    <location>
        <begin position="290"/>
        <end position="307"/>
    </location>
</feature>
<dbReference type="InterPro" id="IPR026046">
    <property type="entry name" value="UBIAD1"/>
</dbReference>
<organism evidence="9 10">
    <name type="scientific">Shouchella miscanthi</name>
    <dbReference type="NCBI Taxonomy" id="2598861"/>
    <lineage>
        <taxon>Bacteria</taxon>
        <taxon>Bacillati</taxon>
        <taxon>Bacillota</taxon>
        <taxon>Bacilli</taxon>
        <taxon>Bacillales</taxon>
        <taxon>Bacillaceae</taxon>
        <taxon>Shouchella</taxon>
    </lineage>
</organism>
<dbReference type="Gene3D" id="1.10.357.140">
    <property type="entry name" value="UbiA prenyltransferase"/>
    <property type="match status" value="1"/>
</dbReference>
<dbReference type="InterPro" id="IPR000537">
    <property type="entry name" value="UbiA_prenyltransferase"/>
</dbReference>
<name>A0ABU6NQ24_9BACI</name>
<evidence type="ECO:0000256" key="4">
    <source>
        <dbReference type="ARBA" id="ARBA00022679"/>
    </source>
</evidence>
<accession>A0ABU6NQ24</accession>
<feature type="transmembrane region" description="Helical" evidence="8">
    <location>
        <begin position="225"/>
        <end position="244"/>
    </location>
</feature>
<feature type="transmembrane region" description="Helical" evidence="8">
    <location>
        <begin position="250"/>
        <end position="269"/>
    </location>
</feature>
<dbReference type="PANTHER" id="PTHR13929">
    <property type="entry name" value="1,4-DIHYDROXY-2-NAPHTHOATE OCTAPRENYLTRANSFERASE"/>
    <property type="match status" value="1"/>
</dbReference>